<evidence type="ECO:0000313" key="2">
    <source>
        <dbReference type="EMBL" id="EKY28892.1"/>
    </source>
</evidence>
<evidence type="ECO:0008006" key="4">
    <source>
        <dbReference type="Google" id="ProtNLM"/>
    </source>
</evidence>
<dbReference type="Proteomes" id="UP000010420">
    <property type="component" value="Unassembled WGS sequence"/>
</dbReference>
<keyword evidence="1" id="KW-1133">Transmembrane helix</keyword>
<keyword evidence="3" id="KW-1185">Reference proteome</keyword>
<dbReference type="RefSeq" id="WP_005210628.1">
    <property type="nucleotide sequence ID" value="NZ_KB291609.1"/>
</dbReference>
<dbReference type="eggNOG" id="ENOG50326VJ">
    <property type="taxonomic scope" value="Bacteria"/>
</dbReference>
<dbReference type="AlphaFoldDB" id="L1QMV2"/>
<gene>
    <name evidence="2" type="ORF">HMPREF0216_00487</name>
</gene>
<dbReference type="EMBL" id="AMEZ01000015">
    <property type="protein sequence ID" value="EKY28892.1"/>
    <property type="molecule type" value="Genomic_DNA"/>
</dbReference>
<proteinExistence type="predicted"/>
<dbReference type="PATRIC" id="fig|545697.3.peg.479"/>
<organism evidence="2 3">
    <name type="scientific">Clostridium celatum DSM 1785</name>
    <dbReference type="NCBI Taxonomy" id="545697"/>
    <lineage>
        <taxon>Bacteria</taxon>
        <taxon>Bacillati</taxon>
        <taxon>Bacillota</taxon>
        <taxon>Clostridia</taxon>
        <taxon>Eubacteriales</taxon>
        <taxon>Clostridiaceae</taxon>
        <taxon>Clostridium</taxon>
    </lineage>
</organism>
<keyword evidence="1" id="KW-0472">Membrane</keyword>
<dbReference type="InterPro" id="IPR025699">
    <property type="entry name" value="ABC2_memb-like"/>
</dbReference>
<protein>
    <recommendedName>
        <fullName evidence="4">ABC-2 transporter permease</fullName>
    </recommendedName>
</protein>
<evidence type="ECO:0000256" key="1">
    <source>
        <dbReference type="SAM" id="Phobius"/>
    </source>
</evidence>
<evidence type="ECO:0000313" key="3">
    <source>
        <dbReference type="Proteomes" id="UP000010420"/>
    </source>
</evidence>
<dbReference type="OrthoDB" id="1905704at2"/>
<dbReference type="HOGENOM" id="CLU_1319091_0_0_9"/>
<feature type="transmembrane region" description="Helical" evidence="1">
    <location>
        <begin position="83"/>
        <end position="107"/>
    </location>
</feature>
<feature type="transmembrane region" description="Helical" evidence="1">
    <location>
        <begin position="119"/>
        <end position="143"/>
    </location>
</feature>
<keyword evidence="1" id="KW-0812">Transmembrane</keyword>
<dbReference type="STRING" id="545697.HMPREF0216_00487"/>
<reference evidence="2 3" key="1">
    <citation type="submission" date="2012-05" db="EMBL/GenBank/DDBJ databases">
        <authorList>
            <person name="Weinstock G."/>
            <person name="Sodergren E."/>
            <person name="Lobos E.A."/>
            <person name="Fulton L."/>
            <person name="Fulton R."/>
            <person name="Courtney L."/>
            <person name="Fronick C."/>
            <person name="O'Laughlin M."/>
            <person name="Godfrey J."/>
            <person name="Wilson R.M."/>
            <person name="Miner T."/>
            <person name="Farmer C."/>
            <person name="Delehaunty K."/>
            <person name="Cordes M."/>
            <person name="Minx P."/>
            <person name="Tomlinson C."/>
            <person name="Chen J."/>
            <person name="Wollam A."/>
            <person name="Pepin K.H."/>
            <person name="Bhonagiri V."/>
            <person name="Zhang X."/>
            <person name="Suruliraj S."/>
            <person name="Warren W."/>
            <person name="Mitreva M."/>
            <person name="Mardis E.R."/>
            <person name="Wilson R.K."/>
        </authorList>
    </citation>
    <scope>NUCLEOTIDE SEQUENCE [LARGE SCALE GENOMIC DNA]</scope>
    <source>
        <strain evidence="2 3">DSM 1785</strain>
    </source>
</reference>
<name>L1QMV2_9CLOT</name>
<feature type="transmembrane region" description="Helical" evidence="1">
    <location>
        <begin position="39"/>
        <end position="58"/>
    </location>
</feature>
<feature type="transmembrane region" description="Helical" evidence="1">
    <location>
        <begin position="150"/>
        <end position="170"/>
    </location>
</feature>
<feature type="transmembrane region" description="Helical" evidence="1">
    <location>
        <begin position="12"/>
        <end position="33"/>
    </location>
</feature>
<feature type="transmembrane region" description="Helical" evidence="1">
    <location>
        <begin position="182"/>
        <end position="201"/>
    </location>
</feature>
<dbReference type="Pfam" id="PF13346">
    <property type="entry name" value="ABC2_membrane_5"/>
    <property type="match status" value="1"/>
</dbReference>
<sequence>MNTLVNLIKLQYNSLFALKKNLFIIVGLGIFFAAVQPTMIVFAGAMYLMIACYSVIFYEEKSKMNYLIYSLPIRINQYIFSKYIYGLLNTLIAILISTILNTIVKILGYNDFVNSMPIYAVPLITLAIGIFFTSVLMPATLLLGFEKGRFVLVFIAIAPVCFSAPLLEYLPNINLSLNTTTLSILGILISITLLLASYFFTCNKFAKKEIS</sequence>
<comment type="caution">
    <text evidence="2">The sequence shown here is derived from an EMBL/GenBank/DDBJ whole genome shotgun (WGS) entry which is preliminary data.</text>
</comment>
<accession>L1QMV2</accession>